<feature type="compositionally biased region" description="Basic and acidic residues" evidence="3">
    <location>
        <begin position="631"/>
        <end position="643"/>
    </location>
</feature>
<comment type="caution">
    <text evidence="5">The sequence shown here is derived from an EMBL/GenBank/DDBJ whole genome shotgun (WGS) entry which is preliminary data.</text>
</comment>
<dbReference type="InterPro" id="IPR003582">
    <property type="entry name" value="ShKT_dom"/>
</dbReference>
<dbReference type="EMBL" id="CAMXCT030004315">
    <property type="protein sequence ID" value="CAL4795863.1"/>
    <property type="molecule type" value="Genomic_DNA"/>
</dbReference>
<evidence type="ECO:0000256" key="3">
    <source>
        <dbReference type="SAM" id="MobiDB-lite"/>
    </source>
</evidence>
<evidence type="ECO:0000313" key="7">
    <source>
        <dbReference type="Proteomes" id="UP001152797"/>
    </source>
</evidence>
<comment type="cofactor">
    <cofactor evidence="2">
        <name>Zn(2+)</name>
        <dbReference type="ChEBI" id="CHEBI:29105"/>
    </cofactor>
    <text evidence="2">Binds 1 zinc ion per subunit.</text>
</comment>
<dbReference type="Proteomes" id="UP001152797">
    <property type="component" value="Unassembled WGS sequence"/>
</dbReference>
<keyword evidence="2" id="KW-0479">Metal-binding</keyword>
<dbReference type="GO" id="GO:0006508">
    <property type="term" value="P:proteolysis"/>
    <property type="evidence" value="ECO:0007669"/>
    <property type="project" value="UniProtKB-KW"/>
</dbReference>
<dbReference type="EMBL" id="CAMXCT010004315">
    <property type="protein sequence ID" value="CAI4008551.1"/>
    <property type="molecule type" value="Genomic_DNA"/>
</dbReference>
<sequence>GVSEIQLHDVNATVDEGLSEVALAARSGFDVPECRRILQKVRSLLAAQQNQVLNEGLSVTQRFHLPVVNDSLTKLEDGNATEESLDLIVAALGNLTLKSALQTGSVWTASDQSQFFYSCFPGLTPVKELEEHNFFGDIETRPYEDPTVSLSNDSREELHEVRYCFRLGTGTSAKIAFVAATRHIEEQVPCLRFTSVKPKQTLDGCTVPAIEVRDENTGCWSAYKKDSGNKSASTITLLNLGRGCEMKGMVIHQLFKVLGIRKESSRIDRDKYVKINTEHLRQPWMKKFFAKREAPPPLEAYEKDPFDFLSINMYPAQAFTNGTGNSMEPLHDPFLAGFLGQRLGLSELDVEALGDLYGCPQRIAPSSRTRVLAELFLDGRGMHYDGTCIDDPEAATNLTLLLHEEYHSCAGISSHCADPRVAKTCSFSCLHCVPADAEVVAQRNLLVEKEGMRYCDDANCRTISEEGRACKVSNPQARRVPCNASQQIFDGDAANASTDCADVQNTGIKYKDGPEATCEDLRSSCSSKEMGAKVRSACPATCMVEGFPCAPKSNSSLLGANVSSEGCRDKEKHEPPILTLFGKAQDCSSARQYCFHHANSSQVQQKCPFSCGACVPKTGFRPEEEAASFEAAHESPPRTDGKANRTKTK</sequence>
<evidence type="ECO:0000256" key="2">
    <source>
        <dbReference type="RuleBase" id="RU361183"/>
    </source>
</evidence>
<dbReference type="PANTHER" id="PTHR10127">
    <property type="entry name" value="DISCOIDIN, CUB, EGF, LAMININ , AND ZINC METALLOPROTEASE DOMAIN CONTAINING"/>
    <property type="match status" value="1"/>
</dbReference>
<reference evidence="6" key="2">
    <citation type="submission" date="2024-04" db="EMBL/GenBank/DDBJ databases">
        <authorList>
            <person name="Chen Y."/>
            <person name="Shah S."/>
            <person name="Dougan E. K."/>
            <person name="Thang M."/>
            <person name="Chan C."/>
        </authorList>
    </citation>
    <scope>NUCLEOTIDE SEQUENCE [LARGE SCALE GENOMIC DNA]</scope>
</reference>
<dbReference type="PRINTS" id="PR00480">
    <property type="entry name" value="ASTACIN"/>
</dbReference>
<dbReference type="InterPro" id="IPR001506">
    <property type="entry name" value="Peptidase_M12A"/>
</dbReference>
<proteinExistence type="predicted"/>
<keyword evidence="2" id="KW-0482">Metalloprotease</keyword>
<reference evidence="5" key="1">
    <citation type="submission" date="2022-10" db="EMBL/GenBank/DDBJ databases">
        <authorList>
            <person name="Chen Y."/>
            <person name="Dougan E. K."/>
            <person name="Chan C."/>
            <person name="Rhodes N."/>
            <person name="Thang M."/>
        </authorList>
    </citation>
    <scope>NUCLEOTIDE SEQUENCE</scope>
</reference>
<feature type="non-terminal residue" evidence="5">
    <location>
        <position position="649"/>
    </location>
</feature>
<dbReference type="PROSITE" id="PS51864">
    <property type="entry name" value="ASTACIN"/>
    <property type="match status" value="1"/>
</dbReference>
<evidence type="ECO:0000259" key="4">
    <source>
        <dbReference type="PROSITE" id="PS51864"/>
    </source>
</evidence>
<protein>
    <recommendedName>
        <fullName evidence="2">Metalloendopeptidase</fullName>
        <ecNumber evidence="2">3.4.24.-</ecNumber>
    </recommendedName>
</protein>
<evidence type="ECO:0000313" key="5">
    <source>
        <dbReference type="EMBL" id="CAI4008551.1"/>
    </source>
</evidence>
<dbReference type="SMART" id="SM00254">
    <property type="entry name" value="ShKT"/>
    <property type="match status" value="3"/>
</dbReference>
<comment type="caution">
    <text evidence="1">Lacks conserved residue(s) required for the propagation of feature annotation.</text>
</comment>
<dbReference type="AlphaFoldDB" id="A0A9P1DF96"/>
<dbReference type="SUPFAM" id="SSF55486">
    <property type="entry name" value="Metalloproteases ('zincins'), catalytic domain"/>
    <property type="match status" value="1"/>
</dbReference>
<keyword evidence="7" id="KW-1185">Reference proteome</keyword>
<keyword evidence="2" id="KW-0378">Hydrolase</keyword>
<dbReference type="GO" id="GO:0004222">
    <property type="term" value="F:metalloendopeptidase activity"/>
    <property type="evidence" value="ECO:0007669"/>
    <property type="project" value="UniProtKB-UniRule"/>
</dbReference>
<gene>
    <name evidence="5" type="ORF">C1SCF055_LOCUS33981</name>
</gene>
<keyword evidence="2" id="KW-0862">Zinc</keyword>
<name>A0A9P1DF96_9DINO</name>
<dbReference type="OrthoDB" id="291007at2759"/>
<organism evidence="5">
    <name type="scientific">Cladocopium goreaui</name>
    <dbReference type="NCBI Taxonomy" id="2562237"/>
    <lineage>
        <taxon>Eukaryota</taxon>
        <taxon>Sar</taxon>
        <taxon>Alveolata</taxon>
        <taxon>Dinophyceae</taxon>
        <taxon>Suessiales</taxon>
        <taxon>Symbiodiniaceae</taxon>
        <taxon>Cladocopium</taxon>
    </lineage>
</organism>
<dbReference type="Pfam" id="PF01400">
    <property type="entry name" value="Astacin"/>
    <property type="match status" value="1"/>
</dbReference>
<evidence type="ECO:0000256" key="1">
    <source>
        <dbReference type="PROSITE-ProRule" id="PRU01211"/>
    </source>
</evidence>
<dbReference type="EC" id="3.4.24.-" evidence="2"/>
<dbReference type="GO" id="GO:0046872">
    <property type="term" value="F:metal ion binding"/>
    <property type="evidence" value="ECO:0007669"/>
    <property type="project" value="UniProtKB-KW"/>
</dbReference>
<accession>A0A9P1DF96</accession>
<dbReference type="InterPro" id="IPR024079">
    <property type="entry name" value="MetalloPept_cat_dom_sf"/>
</dbReference>
<feature type="domain" description="Peptidase M12A" evidence="4">
    <location>
        <begin position="148"/>
        <end position="360"/>
    </location>
</feature>
<dbReference type="PANTHER" id="PTHR10127:SF850">
    <property type="entry name" value="METALLOENDOPEPTIDASE"/>
    <property type="match status" value="1"/>
</dbReference>
<dbReference type="Gene3D" id="3.40.390.10">
    <property type="entry name" value="Collagenase (Catalytic Domain)"/>
    <property type="match status" value="1"/>
</dbReference>
<keyword evidence="2" id="KW-0645">Protease</keyword>
<dbReference type="EMBL" id="CAMXCT020004315">
    <property type="protein sequence ID" value="CAL1161926.1"/>
    <property type="molecule type" value="Genomic_DNA"/>
</dbReference>
<feature type="region of interest" description="Disordered" evidence="3">
    <location>
        <begin position="625"/>
        <end position="649"/>
    </location>
</feature>
<evidence type="ECO:0000313" key="6">
    <source>
        <dbReference type="EMBL" id="CAL1161926.1"/>
    </source>
</evidence>